<keyword evidence="1" id="KW-0732">Signal</keyword>
<reference evidence="2" key="2">
    <citation type="journal article" date="2022" name="Syst. Appl. Microbiol.">
        <title>Physiological and genomic characterisation of Luteimonas fraxinea sp. nov., a bacterial species associated with trees tolerant to ash dieback.</title>
        <authorList>
            <person name="Ulrich K."/>
            <person name="Becker R."/>
            <person name="Behrendt U."/>
            <person name="Kube M."/>
            <person name="Schneck V."/>
            <person name="Ulrich A."/>
        </authorList>
    </citation>
    <scope>NUCLEOTIDE SEQUENCE</scope>
    <source>
        <strain evidence="2">A1P009</strain>
    </source>
</reference>
<evidence type="ECO:0000256" key="1">
    <source>
        <dbReference type="SAM" id="SignalP"/>
    </source>
</evidence>
<dbReference type="EMBL" id="JAJQKU010000001">
    <property type="protein sequence ID" value="MCD9095530.1"/>
    <property type="molecule type" value="Genomic_DNA"/>
</dbReference>
<gene>
    <name evidence="2" type="ORF">LTT95_01050</name>
</gene>
<dbReference type="Proteomes" id="UP001430360">
    <property type="component" value="Unassembled WGS sequence"/>
</dbReference>
<dbReference type="Pfam" id="PF06674">
    <property type="entry name" value="DUF1176"/>
    <property type="match status" value="1"/>
</dbReference>
<protein>
    <submittedName>
        <fullName evidence="2">DUF1176 domain-containing protein</fullName>
    </submittedName>
</protein>
<comment type="caution">
    <text evidence="2">The sequence shown here is derived from an EMBL/GenBank/DDBJ whole genome shotgun (WGS) entry which is preliminary data.</text>
</comment>
<sequence>MSNAACKSVLLVALLVSLGACTQRDAETPASTTASVAVPDSDAASSADTSALPASPAGTPALPVYRTFRDVTVACDNIRRCAAIGVTDAAPGLVLSLTRDAGVDGTQTLLLSAPWADVDASTLRLDGIAAPAIAALPWQRDAGENAALRIEDPVAIARFIDLVRNGTRLGDDQDRSVSLSGLNAALLYIDEHQQRLDTPGAWARRGEQDAAAIPAAPALPVLAQPASAPPPLSDADAARLTRSVRDTQVAALRTHECNEAGGDFDVSREDAAHPLDVDHALVFISCYSGAYQGSSLVFRAARDGSDVTRLTLPAPKLSDDSVNPSEDFDLLVSPGLDAANGTLAQFAKGRGIGDCGFEATWQFDGQAFQLSHYAEMQTCGGLSADAWPVLWRVAEPAAAP</sequence>
<evidence type="ECO:0000313" key="3">
    <source>
        <dbReference type="Proteomes" id="UP001430360"/>
    </source>
</evidence>
<organism evidence="2 3">
    <name type="scientific">Luteimonas fraxinea</name>
    <dbReference type="NCBI Taxonomy" id="2901869"/>
    <lineage>
        <taxon>Bacteria</taxon>
        <taxon>Pseudomonadati</taxon>
        <taxon>Pseudomonadota</taxon>
        <taxon>Gammaproteobacteria</taxon>
        <taxon>Lysobacterales</taxon>
        <taxon>Lysobacteraceae</taxon>
        <taxon>Luteimonas</taxon>
    </lineage>
</organism>
<reference evidence="2" key="1">
    <citation type="submission" date="2021-12" db="EMBL/GenBank/DDBJ databases">
        <authorList>
            <person name="Ulrich A."/>
        </authorList>
    </citation>
    <scope>NUCLEOTIDE SEQUENCE</scope>
    <source>
        <strain evidence="2">A1P009</strain>
    </source>
</reference>
<dbReference type="PROSITE" id="PS51257">
    <property type="entry name" value="PROKAR_LIPOPROTEIN"/>
    <property type="match status" value="1"/>
</dbReference>
<keyword evidence="3" id="KW-1185">Reference proteome</keyword>
<dbReference type="InterPro" id="IPR009560">
    <property type="entry name" value="DUF1176"/>
</dbReference>
<dbReference type="RefSeq" id="WP_232134068.1">
    <property type="nucleotide sequence ID" value="NZ_CP089507.1"/>
</dbReference>
<feature type="signal peptide" evidence="1">
    <location>
        <begin position="1"/>
        <end position="22"/>
    </location>
</feature>
<feature type="chain" id="PRO_5047292350" evidence="1">
    <location>
        <begin position="23"/>
        <end position="400"/>
    </location>
</feature>
<accession>A0ABS8UAI8</accession>
<name>A0ABS8UAI8_9GAMM</name>
<evidence type="ECO:0000313" key="2">
    <source>
        <dbReference type="EMBL" id="MCD9095530.1"/>
    </source>
</evidence>
<proteinExistence type="predicted"/>